<evidence type="ECO:0000313" key="1">
    <source>
        <dbReference type="EMBL" id="VDP73108.1"/>
    </source>
</evidence>
<organism evidence="1 2">
    <name type="scientific">Schistosoma mattheei</name>
    <dbReference type="NCBI Taxonomy" id="31246"/>
    <lineage>
        <taxon>Eukaryota</taxon>
        <taxon>Metazoa</taxon>
        <taxon>Spiralia</taxon>
        <taxon>Lophotrochozoa</taxon>
        <taxon>Platyhelminthes</taxon>
        <taxon>Trematoda</taxon>
        <taxon>Digenea</taxon>
        <taxon>Strigeidida</taxon>
        <taxon>Schistosomatoidea</taxon>
        <taxon>Schistosomatidae</taxon>
        <taxon>Schistosoma</taxon>
    </lineage>
</organism>
<sequence>KLLVFDHRCLKSISRICWDHWVSNSKVRRRVLGNDGKSVDEVVNLHRLRWLGQVLRMPEHRLSRRGMLTSVGDGCKKVRGGQTKTWHQCLKSLTSILTHVGRCRLLGWGPGDYRYQ</sequence>
<keyword evidence="2" id="KW-1185">Reference proteome</keyword>
<accession>A0A183PRT1</accession>
<dbReference type="EMBL" id="UZAL01038148">
    <property type="protein sequence ID" value="VDP73108.1"/>
    <property type="molecule type" value="Genomic_DNA"/>
</dbReference>
<dbReference type="AlphaFoldDB" id="A0A183PRT1"/>
<evidence type="ECO:0000313" key="2">
    <source>
        <dbReference type="Proteomes" id="UP000269396"/>
    </source>
</evidence>
<dbReference type="Proteomes" id="UP000269396">
    <property type="component" value="Unassembled WGS sequence"/>
</dbReference>
<gene>
    <name evidence="1" type="ORF">SMTD_LOCUS17067</name>
</gene>
<feature type="non-terminal residue" evidence="1">
    <location>
        <position position="1"/>
    </location>
</feature>
<reference evidence="1 2" key="1">
    <citation type="submission" date="2018-11" db="EMBL/GenBank/DDBJ databases">
        <authorList>
            <consortium name="Pathogen Informatics"/>
        </authorList>
    </citation>
    <scope>NUCLEOTIDE SEQUENCE [LARGE SCALE GENOMIC DNA]</scope>
    <source>
        <strain>Denwood</strain>
        <strain evidence="2">Zambia</strain>
    </source>
</reference>
<protein>
    <submittedName>
        <fullName evidence="1">Uncharacterized protein</fullName>
    </submittedName>
</protein>
<proteinExistence type="predicted"/>
<name>A0A183PRT1_9TREM</name>